<evidence type="ECO:0000256" key="1">
    <source>
        <dbReference type="ARBA" id="ARBA00000085"/>
    </source>
</evidence>
<dbReference type="GO" id="GO:0005524">
    <property type="term" value="F:ATP binding"/>
    <property type="evidence" value="ECO:0007669"/>
    <property type="project" value="UniProtKB-KW"/>
</dbReference>
<evidence type="ECO:0000259" key="12">
    <source>
        <dbReference type="PROSITE" id="PS50109"/>
    </source>
</evidence>
<protein>
    <recommendedName>
        <fullName evidence="3">histidine kinase</fullName>
        <ecNumber evidence="3">2.7.13.3</ecNumber>
    </recommendedName>
</protein>
<dbReference type="InterPro" id="IPR036890">
    <property type="entry name" value="HATPase_C_sf"/>
</dbReference>
<keyword evidence="7" id="KW-0418">Kinase</keyword>
<evidence type="ECO:0000313" key="14">
    <source>
        <dbReference type="EMBL" id="SDK46552.1"/>
    </source>
</evidence>
<dbReference type="GO" id="GO:0000156">
    <property type="term" value="F:phosphorelay response regulator activity"/>
    <property type="evidence" value="ECO:0007669"/>
    <property type="project" value="TreeGrafter"/>
</dbReference>
<dbReference type="PROSITE" id="PS50112">
    <property type="entry name" value="PAS"/>
    <property type="match status" value="2"/>
</dbReference>
<dbReference type="CDD" id="cd00130">
    <property type="entry name" value="PAS"/>
    <property type="match status" value="2"/>
</dbReference>
<dbReference type="InterPro" id="IPR050351">
    <property type="entry name" value="BphY/WalK/GraS-like"/>
</dbReference>
<dbReference type="PRINTS" id="PR00344">
    <property type="entry name" value="BCTRLSENSOR"/>
</dbReference>
<accession>A0A1G9C4E1</accession>
<evidence type="ECO:0000256" key="2">
    <source>
        <dbReference type="ARBA" id="ARBA00004141"/>
    </source>
</evidence>
<keyword evidence="11" id="KW-0472">Membrane</keyword>
<evidence type="ECO:0000313" key="15">
    <source>
        <dbReference type="Proteomes" id="UP000326500"/>
    </source>
</evidence>
<dbReference type="EMBL" id="FNFT01000012">
    <property type="protein sequence ID" value="SDK46552.1"/>
    <property type="molecule type" value="Genomic_DNA"/>
</dbReference>
<dbReference type="SMART" id="SM00387">
    <property type="entry name" value="HATPase_c"/>
    <property type="match status" value="1"/>
</dbReference>
<dbReference type="GO" id="GO:0007234">
    <property type="term" value="P:osmosensory signaling via phosphorelay pathway"/>
    <property type="evidence" value="ECO:0007669"/>
    <property type="project" value="TreeGrafter"/>
</dbReference>
<dbReference type="AlphaFoldDB" id="A0A1G9C4E1"/>
<dbReference type="Pfam" id="PF08448">
    <property type="entry name" value="PAS_4"/>
    <property type="match status" value="2"/>
</dbReference>
<gene>
    <name evidence="14" type="ORF">SAMN04488571_11257</name>
</gene>
<dbReference type="Gene3D" id="3.30.565.10">
    <property type="entry name" value="Histidine kinase-like ATPase, C-terminal domain"/>
    <property type="match status" value="1"/>
</dbReference>
<keyword evidence="4" id="KW-0808">Transferase</keyword>
<dbReference type="InterPro" id="IPR000014">
    <property type="entry name" value="PAS"/>
</dbReference>
<dbReference type="InterPro" id="IPR005467">
    <property type="entry name" value="His_kinase_dom"/>
</dbReference>
<dbReference type="Pfam" id="PF02518">
    <property type="entry name" value="HATPase_c"/>
    <property type="match status" value="1"/>
</dbReference>
<organism evidence="14 15">
    <name type="scientific">Methanoculleus thermophilus</name>
    <dbReference type="NCBI Taxonomy" id="2200"/>
    <lineage>
        <taxon>Archaea</taxon>
        <taxon>Methanobacteriati</taxon>
        <taxon>Methanobacteriota</taxon>
        <taxon>Stenosarchaea group</taxon>
        <taxon>Methanomicrobia</taxon>
        <taxon>Methanomicrobiales</taxon>
        <taxon>Methanomicrobiaceae</taxon>
        <taxon>Methanoculleus</taxon>
    </lineage>
</organism>
<keyword evidence="8" id="KW-0067">ATP-binding</keyword>
<dbReference type="Proteomes" id="UP000326500">
    <property type="component" value="Unassembled WGS sequence"/>
</dbReference>
<evidence type="ECO:0000256" key="3">
    <source>
        <dbReference type="ARBA" id="ARBA00012438"/>
    </source>
</evidence>
<feature type="domain" description="PAS" evidence="13">
    <location>
        <begin position="23"/>
        <end position="61"/>
    </location>
</feature>
<evidence type="ECO:0000256" key="6">
    <source>
        <dbReference type="ARBA" id="ARBA00022741"/>
    </source>
</evidence>
<dbReference type="PANTHER" id="PTHR42878:SF7">
    <property type="entry name" value="SENSOR HISTIDINE KINASE GLRK"/>
    <property type="match status" value="1"/>
</dbReference>
<comment type="catalytic activity">
    <reaction evidence="1">
        <text>ATP + protein L-histidine = ADP + protein N-phospho-L-histidine.</text>
        <dbReference type="EC" id="2.7.13.3"/>
    </reaction>
</comment>
<keyword evidence="9" id="KW-1133">Transmembrane helix</keyword>
<feature type="domain" description="Histidine kinase" evidence="12">
    <location>
        <begin position="386"/>
        <end position="493"/>
    </location>
</feature>
<dbReference type="InterPro" id="IPR013656">
    <property type="entry name" value="PAS_4"/>
</dbReference>
<keyword evidence="15" id="KW-1185">Reference proteome</keyword>
<evidence type="ECO:0000256" key="7">
    <source>
        <dbReference type="ARBA" id="ARBA00022777"/>
    </source>
</evidence>
<sequence>MYVKANQEEIKDTISHGQIPLSIFNHLQQPALVLDCEGRVIVWNEGMVQYTGISAEEMIGRGSYAHGKALFGERRPTLADCILSHDEPRSDHYPLLPHEGEGTLAKSQITLASGREIVCMAAPLCDADGQQVGAIEIFQDLPHAPSAEDPSEISQEQVQILANSLPDMIFTLNRKGVFTQFFWTSARNEGINPDDIVGKTPYDLFPPREAEFLIDAARRVIEAGERVSETWSFPWHGDQRSFMVTMNPLHNSTGKIVAATGVSRDITRDLLCERVLQETSQFSNLYLDLLGTDIYNTHMVAATIIEMLRERLSGEEAELAQRVKITIEQGINVIKNVELLNTLNKHQIRLEPIDLDCVIRDQIRRYAGIDIRYEAKSHMVWASPLLEHVISNLISNCIKFGGMKVRIEISVIETADIVTLSVADNGIGIPDHLKPNIFDRFNREGKSTPGSRGLGLHIVKTLVTRYGGRVWASDRVPGKPEEGAAIKIILQKC</sequence>
<evidence type="ECO:0000256" key="8">
    <source>
        <dbReference type="ARBA" id="ARBA00022840"/>
    </source>
</evidence>
<evidence type="ECO:0000256" key="5">
    <source>
        <dbReference type="ARBA" id="ARBA00022692"/>
    </source>
</evidence>
<keyword evidence="10" id="KW-0902">Two-component regulatory system</keyword>
<dbReference type="GO" id="GO:0016020">
    <property type="term" value="C:membrane"/>
    <property type="evidence" value="ECO:0007669"/>
    <property type="project" value="UniProtKB-SubCell"/>
</dbReference>
<dbReference type="SUPFAM" id="SSF55874">
    <property type="entry name" value="ATPase domain of HSP90 chaperone/DNA topoisomerase II/histidine kinase"/>
    <property type="match status" value="1"/>
</dbReference>
<dbReference type="Gene3D" id="3.30.450.20">
    <property type="entry name" value="PAS domain"/>
    <property type="match status" value="2"/>
</dbReference>
<dbReference type="SMART" id="SM00091">
    <property type="entry name" value="PAS"/>
    <property type="match status" value="2"/>
</dbReference>
<keyword evidence="6" id="KW-0547">Nucleotide-binding</keyword>
<dbReference type="InterPro" id="IPR035965">
    <property type="entry name" value="PAS-like_dom_sf"/>
</dbReference>
<reference evidence="14 15" key="1">
    <citation type="submission" date="2016-10" db="EMBL/GenBank/DDBJ databases">
        <authorList>
            <person name="Varghese N."/>
            <person name="Submissions S."/>
        </authorList>
    </citation>
    <scope>NUCLEOTIDE SEQUENCE [LARGE SCALE GENOMIC DNA]</scope>
    <source>
        <strain evidence="14 15">DSM 2373</strain>
    </source>
</reference>
<dbReference type="PROSITE" id="PS50109">
    <property type="entry name" value="HIS_KIN"/>
    <property type="match status" value="1"/>
</dbReference>
<dbReference type="NCBIfam" id="TIGR00229">
    <property type="entry name" value="sensory_box"/>
    <property type="match status" value="1"/>
</dbReference>
<dbReference type="PANTHER" id="PTHR42878">
    <property type="entry name" value="TWO-COMPONENT HISTIDINE KINASE"/>
    <property type="match status" value="1"/>
</dbReference>
<evidence type="ECO:0000259" key="13">
    <source>
        <dbReference type="PROSITE" id="PS50112"/>
    </source>
</evidence>
<dbReference type="RefSeq" id="WP_224732845.1">
    <property type="nucleotide sequence ID" value="NZ_BCNX01000009.1"/>
</dbReference>
<feature type="domain" description="PAS" evidence="13">
    <location>
        <begin position="154"/>
        <end position="224"/>
    </location>
</feature>
<evidence type="ECO:0000256" key="10">
    <source>
        <dbReference type="ARBA" id="ARBA00023012"/>
    </source>
</evidence>
<dbReference type="GO" id="GO:0004673">
    <property type="term" value="F:protein histidine kinase activity"/>
    <property type="evidence" value="ECO:0007669"/>
    <property type="project" value="UniProtKB-EC"/>
</dbReference>
<evidence type="ECO:0000256" key="9">
    <source>
        <dbReference type="ARBA" id="ARBA00022989"/>
    </source>
</evidence>
<dbReference type="CDD" id="cd00075">
    <property type="entry name" value="HATPase"/>
    <property type="match status" value="1"/>
</dbReference>
<dbReference type="EC" id="2.7.13.3" evidence="3"/>
<proteinExistence type="predicted"/>
<dbReference type="STRING" id="2200.GCA_001571405_01897"/>
<dbReference type="InterPro" id="IPR004358">
    <property type="entry name" value="Sig_transdc_His_kin-like_C"/>
</dbReference>
<name>A0A1G9C4E1_9EURY</name>
<evidence type="ECO:0000256" key="11">
    <source>
        <dbReference type="ARBA" id="ARBA00023136"/>
    </source>
</evidence>
<evidence type="ECO:0000256" key="4">
    <source>
        <dbReference type="ARBA" id="ARBA00022679"/>
    </source>
</evidence>
<dbReference type="GO" id="GO:0030295">
    <property type="term" value="F:protein kinase activator activity"/>
    <property type="evidence" value="ECO:0007669"/>
    <property type="project" value="TreeGrafter"/>
</dbReference>
<dbReference type="InterPro" id="IPR003594">
    <property type="entry name" value="HATPase_dom"/>
</dbReference>
<comment type="subcellular location">
    <subcellularLocation>
        <location evidence="2">Membrane</location>
        <topology evidence="2">Multi-pass membrane protein</topology>
    </subcellularLocation>
</comment>
<keyword evidence="5" id="KW-0812">Transmembrane</keyword>
<dbReference type="SUPFAM" id="SSF55785">
    <property type="entry name" value="PYP-like sensor domain (PAS domain)"/>
    <property type="match status" value="2"/>
</dbReference>